<feature type="domain" description="ExoI SH3-like" evidence="6">
    <location>
        <begin position="195"/>
        <end position="335"/>
    </location>
</feature>
<dbReference type="Pfam" id="PF00929">
    <property type="entry name" value="RNase_T"/>
    <property type="match status" value="1"/>
</dbReference>
<evidence type="ECO:0000313" key="8">
    <source>
        <dbReference type="EMBL" id="TKZ15847.1"/>
    </source>
</evidence>
<reference evidence="8 9" key="1">
    <citation type="submission" date="2019-04" db="EMBL/GenBank/DDBJ databases">
        <title>Genome sequence of Pelagicola litoralis CL-ES2.</title>
        <authorList>
            <person name="Cao J."/>
        </authorList>
    </citation>
    <scope>NUCLEOTIDE SEQUENCE [LARGE SCALE GENOMIC DNA]</scope>
    <source>
        <strain evidence="8 9">CL-ES2</strain>
    </source>
</reference>
<keyword evidence="1" id="KW-0540">Nuclease</keyword>
<evidence type="ECO:0000256" key="1">
    <source>
        <dbReference type="ARBA" id="ARBA00022722"/>
    </source>
</evidence>
<dbReference type="InterPro" id="IPR034747">
    <property type="entry name" value="EXOI_SH3"/>
</dbReference>
<dbReference type="CDD" id="cd06138">
    <property type="entry name" value="ExoI_N"/>
    <property type="match status" value="1"/>
</dbReference>
<comment type="caution">
    <text evidence="8">The sequence shown here is derived from an EMBL/GenBank/DDBJ whole genome shotgun (WGS) entry which is preliminary data.</text>
</comment>
<dbReference type="PROSITE" id="PS51784">
    <property type="entry name" value="EXOI_SH3"/>
    <property type="match status" value="1"/>
</dbReference>
<dbReference type="RefSeq" id="WP_138017515.1">
    <property type="nucleotide sequence ID" value="NZ_SULI01000036.1"/>
</dbReference>
<dbReference type="SUPFAM" id="SSF53098">
    <property type="entry name" value="Ribonuclease H-like"/>
    <property type="match status" value="1"/>
</dbReference>
<keyword evidence="3" id="KW-0269">Exonuclease</keyword>
<keyword evidence="5" id="KW-0479">Metal-binding</keyword>
<dbReference type="GO" id="GO:0006281">
    <property type="term" value="P:DNA repair"/>
    <property type="evidence" value="ECO:0007669"/>
    <property type="project" value="UniProtKB-KW"/>
</dbReference>
<comment type="cofactor">
    <cofactor evidence="5">
        <name>Mg(2+)</name>
        <dbReference type="ChEBI" id="CHEBI:18420"/>
    </cofactor>
    <text evidence="5">Binds 2 Mg(2+) ions per monomer.</text>
</comment>
<feature type="binding site" evidence="4">
    <location>
        <position position="9"/>
    </location>
    <ligand>
        <name>substrate</name>
    </ligand>
</feature>
<feature type="binding site" evidence="4">
    <location>
        <position position="158"/>
    </location>
    <ligand>
        <name>substrate</name>
    </ligand>
</feature>
<name>A0A4U7MT25_9RHOB</name>
<keyword evidence="5" id="KW-0460">Magnesium</keyword>
<dbReference type="InterPro" id="IPR023607">
    <property type="entry name" value="Exodeoxyribonuclease_I"/>
</dbReference>
<evidence type="ECO:0000256" key="3">
    <source>
        <dbReference type="ARBA" id="ARBA00022839"/>
    </source>
</evidence>
<dbReference type="PANTHER" id="PTHR30231:SF4">
    <property type="entry name" value="PROTEIN NEN2"/>
    <property type="match status" value="1"/>
</dbReference>
<dbReference type="InterPro" id="IPR036397">
    <property type="entry name" value="RNaseH_sf"/>
</dbReference>
<evidence type="ECO:0000259" key="7">
    <source>
        <dbReference type="PROSITE" id="PS51785"/>
    </source>
</evidence>
<protein>
    <submittedName>
        <fullName evidence="8">Exodeoxyribonuclease I</fullName>
    </submittedName>
</protein>
<dbReference type="Proteomes" id="UP000306575">
    <property type="component" value="Unassembled WGS sequence"/>
</dbReference>
<dbReference type="SMART" id="SM00479">
    <property type="entry name" value="EXOIII"/>
    <property type="match status" value="1"/>
</dbReference>
<dbReference type="GO" id="GO:0046872">
    <property type="term" value="F:metal ion binding"/>
    <property type="evidence" value="ECO:0007669"/>
    <property type="project" value="UniProtKB-KW"/>
</dbReference>
<dbReference type="GO" id="GO:0008310">
    <property type="term" value="F:single-stranded DNA 3'-5' DNA exonuclease activity"/>
    <property type="evidence" value="ECO:0007669"/>
    <property type="project" value="UniProtKB-EC"/>
</dbReference>
<proteinExistence type="predicted"/>
<dbReference type="InterPro" id="IPR012337">
    <property type="entry name" value="RNaseH-like_sf"/>
</dbReference>
<feature type="binding site" evidence="5">
    <location>
        <position position="9"/>
    </location>
    <ligand>
        <name>Mg(2+)</name>
        <dbReference type="ChEBI" id="CHEBI:18420"/>
        <label>2</label>
    </ligand>
</feature>
<accession>A0A4U7MT25</accession>
<sequence length="466" mass="52058">MNFVFYDLETTGISPEFDQPLQFAAIWTDENFVEKDRVNLRCRLTPHILPSPHALMVTGVTPGQLTDPTYLSLFEFSQQVGALTEQWAPAIWVGYNTIRFDEEVLRQTFYQNLQPNVYATQFNGNTRFDILPAVYAAYARQPDLLTWPRDDTGRQSFKLDRLAPANGFKAHNAHDALGDVEATIHIARLIVTRDPTLWFELIDNAHKARVQAKLESFRPLELVTRYGGGEPRSYLGCFCGYTPGNNAQAAFFDLDAADPADLLEASDEAIFAAADATPKVIRGVSTNKAPALLDVVAPSAEQLRRAAVIEGAPAFRSRVGAAMAARFVEDPDAPPKPVERQIYGEFYSYADKQLLQEFQRATWPRRQEIVASLSDPRLRQLGRRMIAFYSPELLSSEETALFNQYLGKKWSAPGLPETEWMTVAKAGAALEELRTETVADPETLDTIESFIASWARGRGDIARQSG</sequence>
<evidence type="ECO:0000256" key="5">
    <source>
        <dbReference type="PIRSR" id="PIRSR000977-2"/>
    </source>
</evidence>
<organism evidence="8 9">
    <name type="scientific">Shimia litoralis</name>
    <dbReference type="NCBI Taxonomy" id="420403"/>
    <lineage>
        <taxon>Bacteria</taxon>
        <taxon>Pseudomonadati</taxon>
        <taxon>Pseudomonadota</taxon>
        <taxon>Alphaproteobacteria</taxon>
        <taxon>Rhodobacterales</taxon>
        <taxon>Roseobacteraceae</taxon>
    </lineage>
</organism>
<dbReference type="AlphaFoldDB" id="A0A4U7MT25"/>
<dbReference type="InterPro" id="IPR058561">
    <property type="entry name" value="Exonuc_1_C"/>
</dbReference>
<dbReference type="PIRSF" id="PIRSF000977">
    <property type="entry name" value="Exodeoxyribonuclease_I"/>
    <property type="match status" value="1"/>
</dbReference>
<dbReference type="Pfam" id="PF26016">
    <property type="entry name" value="ExoI_C"/>
    <property type="match status" value="1"/>
</dbReference>
<evidence type="ECO:0000313" key="9">
    <source>
        <dbReference type="Proteomes" id="UP000306575"/>
    </source>
</evidence>
<dbReference type="Gene3D" id="1.20.1280.70">
    <property type="entry name" value="Exonuclease ExoI, domain 3"/>
    <property type="match status" value="1"/>
</dbReference>
<gene>
    <name evidence="8" type="ORF">FAP39_16675</name>
</gene>
<feature type="binding site" evidence="5">
    <location>
        <position position="7"/>
    </location>
    <ligand>
        <name>Mg(2+)</name>
        <dbReference type="ChEBI" id="CHEBI:18420"/>
        <label>1</label>
    </ligand>
</feature>
<dbReference type="InterPro" id="IPR013520">
    <property type="entry name" value="Ribonucl_H"/>
</dbReference>
<keyword evidence="9" id="KW-1185">Reference proteome</keyword>
<dbReference type="PANTHER" id="PTHR30231">
    <property type="entry name" value="DNA POLYMERASE III SUBUNIT EPSILON"/>
    <property type="match status" value="1"/>
</dbReference>
<evidence type="ECO:0000259" key="6">
    <source>
        <dbReference type="PROSITE" id="PS51784"/>
    </source>
</evidence>
<evidence type="ECO:0000256" key="2">
    <source>
        <dbReference type="ARBA" id="ARBA00022801"/>
    </source>
</evidence>
<evidence type="ECO:0000256" key="4">
    <source>
        <dbReference type="PIRSR" id="PIRSR000977-1"/>
    </source>
</evidence>
<dbReference type="PROSITE" id="PS51785">
    <property type="entry name" value="EXOI_C"/>
    <property type="match status" value="1"/>
</dbReference>
<keyword evidence="2" id="KW-0378">Hydrolase</keyword>
<feature type="domain" description="ExoI C-terminal" evidence="7">
    <location>
        <begin position="334"/>
        <end position="459"/>
    </location>
</feature>
<dbReference type="Gene3D" id="3.30.420.10">
    <property type="entry name" value="Ribonuclease H-like superfamily/Ribonuclease H"/>
    <property type="match status" value="1"/>
</dbReference>
<dbReference type="EMBL" id="SULI01000036">
    <property type="protein sequence ID" value="TKZ15847.1"/>
    <property type="molecule type" value="Genomic_DNA"/>
</dbReference>
<dbReference type="OrthoDB" id="9763470at2"/>
<dbReference type="GO" id="GO:0003677">
    <property type="term" value="F:DNA binding"/>
    <property type="evidence" value="ECO:0007669"/>
    <property type="project" value="UniProtKB-KW"/>
</dbReference>
<feature type="binding site" evidence="5">
    <location>
        <position position="179"/>
    </location>
    <ligand>
        <name>Mg(2+)</name>
        <dbReference type="ChEBI" id="CHEBI:18420"/>
        <label>2</label>
    </ligand>
</feature>